<organism evidence="1 2">
    <name type="scientific">Meloidogyne enterolobii</name>
    <name type="common">Root-knot nematode worm</name>
    <name type="synonym">Meloidogyne mayaguensis</name>
    <dbReference type="NCBI Taxonomy" id="390850"/>
    <lineage>
        <taxon>Eukaryota</taxon>
        <taxon>Metazoa</taxon>
        <taxon>Ecdysozoa</taxon>
        <taxon>Nematoda</taxon>
        <taxon>Chromadorea</taxon>
        <taxon>Rhabditida</taxon>
        <taxon>Tylenchina</taxon>
        <taxon>Tylenchomorpha</taxon>
        <taxon>Tylenchoidea</taxon>
        <taxon>Meloidogynidae</taxon>
        <taxon>Meloidogyninae</taxon>
        <taxon>Meloidogyne</taxon>
    </lineage>
</organism>
<keyword evidence="2" id="KW-1185">Reference proteome</keyword>
<dbReference type="Proteomes" id="UP001497535">
    <property type="component" value="Unassembled WGS sequence"/>
</dbReference>
<comment type="caution">
    <text evidence="1">The sequence shown here is derived from an EMBL/GenBank/DDBJ whole genome shotgun (WGS) entry which is preliminary data.</text>
</comment>
<reference evidence="1" key="1">
    <citation type="submission" date="2023-11" db="EMBL/GenBank/DDBJ databases">
        <authorList>
            <person name="Poullet M."/>
        </authorList>
    </citation>
    <scope>NUCLEOTIDE SEQUENCE</scope>
    <source>
        <strain evidence="1">E1834</strain>
    </source>
</reference>
<accession>A0ACB0ZCY4</accession>
<gene>
    <name evidence="1" type="ORF">MENTE1834_LOCUS23788</name>
</gene>
<protein>
    <submittedName>
        <fullName evidence="1">Uncharacterized protein</fullName>
    </submittedName>
</protein>
<evidence type="ECO:0000313" key="1">
    <source>
        <dbReference type="EMBL" id="CAK5076911.1"/>
    </source>
</evidence>
<evidence type="ECO:0000313" key="2">
    <source>
        <dbReference type="Proteomes" id="UP001497535"/>
    </source>
</evidence>
<proteinExistence type="predicted"/>
<name>A0ACB0ZCY4_MELEN</name>
<sequence>MWNFYIFVFFLFFVGFVESVKENEEEEDNQNIPLIPSQSEGEIVELEGNIFERSNEEENEEGKEENIKEKIIREYPGIEGFLEDPKKLKILIKKNGETQNKIPEIKNPFASINLKAVGMKHAEFTANLNDYCEEMYKSTNKKDIKNSNEIETEKFEKKKSKKIEKEAREFLNKLKDKWIKESKKNFKLKNKKKVITTKFGKNLKINKKLNLKQLTRNVSKGIENIMRKFSKRSKTNEYKLLKNEI</sequence>
<dbReference type="EMBL" id="CAVMJV010000031">
    <property type="protein sequence ID" value="CAK5076911.1"/>
    <property type="molecule type" value="Genomic_DNA"/>
</dbReference>